<feature type="compositionally biased region" description="Basic and acidic residues" evidence="1">
    <location>
        <begin position="69"/>
        <end position="83"/>
    </location>
</feature>
<name>A0A914VKJ3_9BILA</name>
<proteinExistence type="predicted"/>
<keyword evidence="2" id="KW-1185">Reference proteome</keyword>
<reference evidence="3" key="1">
    <citation type="submission" date="2022-11" db="UniProtKB">
        <authorList>
            <consortium name="WormBaseParasite"/>
        </authorList>
    </citation>
    <scope>IDENTIFICATION</scope>
</reference>
<sequence length="114" mass="12696">MLMGAATDAAGGSRPRSRNIFLVVSRSLLVMRGMVASAKLVEGVQGCAKKPRAHQLNLRPGPLDWPKPPPDDNRSNRRGELGRFFRLPPTSHLPSFPCKLGRDCRDFTTLCQWR</sequence>
<accession>A0A914VKJ3</accession>
<protein>
    <submittedName>
        <fullName evidence="3">Secreted protein</fullName>
    </submittedName>
</protein>
<organism evidence="2 3">
    <name type="scientific">Plectus sambesii</name>
    <dbReference type="NCBI Taxonomy" id="2011161"/>
    <lineage>
        <taxon>Eukaryota</taxon>
        <taxon>Metazoa</taxon>
        <taxon>Ecdysozoa</taxon>
        <taxon>Nematoda</taxon>
        <taxon>Chromadorea</taxon>
        <taxon>Plectida</taxon>
        <taxon>Plectina</taxon>
        <taxon>Plectoidea</taxon>
        <taxon>Plectidae</taxon>
        <taxon>Plectus</taxon>
    </lineage>
</organism>
<dbReference type="WBParaSite" id="PSAMB.scaffold2089size25536.g16347.t1">
    <property type="protein sequence ID" value="PSAMB.scaffold2089size25536.g16347.t1"/>
    <property type="gene ID" value="PSAMB.scaffold2089size25536.g16347"/>
</dbReference>
<evidence type="ECO:0000313" key="2">
    <source>
        <dbReference type="Proteomes" id="UP000887566"/>
    </source>
</evidence>
<dbReference type="AlphaFoldDB" id="A0A914VKJ3"/>
<dbReference type="Proteomes" id="UP000887566">
    <property type="component" value="Unplaced"/>
</dbReference>
<evidence type="ECO:0000256" key="1">
    <source>
        <dbReference type="SAM" id="MobiDB-lite"/>
    </source>
</evidence>
<evidence type="ECO:0000313" key="3">
    <source>
        <dbReference type="WBParaSite" id="PSAMB.scaffold2089size25536.g16347.t1"/>
    </source>
</evidence>
<feature type="region of interest" description="Disordered" evidence="1">
    <location>
        <begin position="52"/>
        <end position="86"/>
    </location>
</feature>